<gene>
    <name evidence="1" type="ORF">mRhiFer1_007886</name>
</gene>
<name>A0A7J8AV76_RHIFE</name>
<evidence type="ECO:0000313" key="1">
    <source>
        <dbReference type="EMBL" id="KAF6390312.1"/>
    </source>
</evidence>
<dbReference type="AlphaFoldDB" id="A0A7J8AV76"/>
<comment type="caution">
    <text evidence="1">The sequence shown here is derived from an EMBL/GenBank/DDBJ whole genome shotgun (WGS) entry which is preliminary data.</text>
</comment>
<proteinExistence type="predicted"/>
<evidence type="ECO:0000313" key="2">
    <source>
        <dbReference type="Proteomes" id="UP000585614"/>
    </source>
</evidence>
<dbReference type="Proteomes" id="UP000585614">
    <property type="component" value="Unassembled WGS sequence"/>
</dbReference>
<organism evidence="1 2">
    <name type="scientific">Rhinolophus ferrumequinum</name>
    <name type="common">Greater horseshoe bat</name>
    <dbReference type="NCBI Taxonomy" id="59479"/>
    <lineage>
        <taxon>Eukaryota</taxon>
        <taxon>Metazoa</taxon>
        <taxon>Chordata</taxon>
        <taxon>Craniata</taxon>
        <taxon>Vertebrata</taxon>
        <taxon>Euteleostomi</taxon>
        <taxon>Mammalia</taxon>
        <taxon>Eutheria</taxon>
        <taxon>Laurasiatheria</taxon>
        <taxon>Chiroptera</taxon>
        <taxon>Yinpterochiroptera</taxon>
        <taxon>Rhinolophoidea</taxon>
        <taxon>Rhinolophidae</taxon>
        <taxon>Rhinolophinae</taxon>
        <taxon>Rhinolophus</taxon>
    </lineage>
</organism>
<accession>A0A7J8AV76</accession>
<dbReference type="EMBL" id="JACAGC010000001">
    <property type="protein sequence ID" value="KAF6390312.1"/>
    <property type="molecule type" value="Genomic_DNA"/>
</dbReference>
<sequence length="146" mass="15406">MSWATSCPPSSAPMPCTTSWKALRAAALTATAPHSSDIVPPLMVPGSWPNPLPAPFWSPEIRLCFSVADMVGKMHQSVPQLEKRSGRLTKVAKMAAAEVPAANRRLLAVKPAGRRWGEAEKVASEGTTVCNQTCGGPKTGRTGEAV</sequence>
<protein>
    <submittedName>
        <fullName evidence="1">Uncharacterized protein</fullName>
    </submittedName>
</protein>
<reference evidence="1 2" key="1">
    <citation type="journal article" date="2020" name="Nature">
        <title>Six reference-quality genomes reveal evolution of bat adaptations.</title>
        <authorList>
            <person name="Jebb D."/>
            <person name="Huang Z."/>
            <person name="Pippel M."/>
            <person name="Hughes G.M."/>
            <person name="Lavrichenko K."/>
            <person name="Devanna P."/>
            <person name="Winkler S."/>
            <person name="Jermiin L.S."/>
            <person name="Skirmuntt E.C."/>
            <person name="Katzourakis A."/>
            <person name="Burkitt-Gray L."/>
            <person name="Ray D.A."/>
            <person name="Sullivan K.A.M."/>
            <person name="Roscito J.G."/>
            <person name="Kirilenko B.M."/>
            <person name="Davalos L.M."/>
            <person name="Corthals A.P."/>
            <person name="Power M.L."/>
            <person name="Jones G."/>
            <person name="Ransome R.D."/>
            <person name="Dechmann D.K.N."/>
            <person name="Locatelli A.G."/>
            <person name="Puechmaille S.J."/>
            <person name="Fedrigo O."/>
            <person name="Jarvis E.D."/>
            <person name="Hiller M."/>
            <person name="Vernes S.C."/>
            <person name="Myers E.W."/>
            <person name="Teeling E.C."/>
        </authorList>
    </citation>
    <scope>NUCLEOTIDE SEQUENCE [LARGE SCALE GENOMIC DNA]</scope>
    <source>
        <strain evidence="1">MRhiFer1</strain>
        <tissue evidence="1">Lung</tissue>
    </source>
</reference>